<dbReference type="Proteomes" id="UP000012317">
    <property type="component" value="Unassembled WGS sequence"/>
</dbReference>
<proteinExistence type="predicted"/>
<dbReference type="Pfam" id="PF19570">
    <property type="entry name" value="DUF6088"/>
    <property type="match status" value="1"/>
</dbReference>
<name>N1WMU3_9FLAO</name>
<organism evidence="1 2">
    <name type="scientific">Psychroflexus gondwanensis ACAM 44</name>
    <dbReference type="NCBI Taxonomy" id="1189619"/>
    <lineage>
        <taxon>Bacteria</taxon>
        <taxon>Pseudomonadati</taxon>
        <taxon>Bacteroidota</taxon>
        <taxon>Flavobacteriia</taxon>
        <taxon>Flavobacteriales</taxon>
        <taxon>Flavobacteriaceae</taxon>
        <taxon>Psychroflexus</taxon>
    </lineage>
</organism>
<dbReference type="eggNOG" id="COG5340">
    <property type="taxonomic scope" value="Bacteria"/>
</dbReference>
<accession>N1WMU3</accession>
<dbReference type="EMBL" id="APLF01000005">
    <property type="protein sequence ID" value="EMY81606.1"/>
    <property type="molecule type" value="Genomic_DNA"/>
</dbReference>
<dbReference type="InterPro" id="IPR045738">
    <property type="entry name" value="DUF6088"/>
</dbReference>
<sequence length="225" mass="25555">MGKTFGYKDLNITKAQYVTAAKALERLQRKGTIKKVANGKFYKPEETVFGELKPSEYQLLKPYLFEGKKRIAYITGAFLYNKMGLTRQVASKIKIASRGRRIYVQTGTISATPVKSYIEVNTTNYQKLEFLDALKDINKVSDLNPKSGVVILSSMLKNMTDKELEDTIKYALAYPPRARAVLGALLENIQMYAFIEKLKESLNPFSEYKTVISKELPTAKKWNLV</sequence>
<protein>
    <recommendedName>
        <fullName evidence="3">AbiEi antitoxin C-terminal domain-containing protein</fullName>
    </recommendedName>
</protein>
<evidence type="ECO:0000313" key="2">
    <source>
        <dbReference type="Proteomes" id="UP000012317"/>
    </source>
</evidence>
<evidence type="ECO:0000313" key="1">
    <source>
        <dbReference type="EMBL" id="EMY81606.1"/>
    </source>
</evidence>
<evidence type="ECO:0008006" key="3">
    <source>
        <dbReference type="Google" id="ProtNLM"/>
    </source>
</evidence>
<gene>
    <name evidence="1" type="ORF">pgond44_07135</name>
</gene>
<comment type="caution">
    <text evidence="1">The sequence shown here is derived from an EMBL/GenBank/DDBJ whole genome shotgun (WGS) entry which is preliminary data.</text>
</comment>
<dbReference type="STRING" id="1189619.pgond44_07135"/>
<keyword evidence="2" id="KW-1185">Reference proteome</keyword>
<dbReference type="AlphaFoldDB" id="N1WMU3"/>
<reference evidence="1 2" key="1">
    <citation type="journal article" date="2014" name="Genome Biol. Evol.">
        <title>Extensive gene acquisition in the extremely psychrophilic bacterial species Psychroflexus torquis and the link to sea-ice ecosystem specialism.</title>
        <authorList>
            <person name="Feng S."/>
            <person name="Powell S.M."/>
            <person name="Wilson R."/>
            <person name="Bowman J.P."/>
        </authorList>
    </citation>
    <scope>NUCLEOTIDE SEQUENCE [LARGE SCALE GENOMIC DNA]</scope>
    <source>
        <strain evidence="1 2">ACAM 44</strain>
    </source>
</reference>